<evidence type="ECO:0000313" key="1">
    <source>
        <dbReference type="EMBL" id="CAI8803228.1"/>
    </source>
</evidence>
<dbReference type="EMBL" id="OX458333">
    <property type="protein sequence ID" value="CAI8803228.1"/>
    <property type="molecule type" value="Genomic_DNA"/>
</dbReference>
<organism evidence="1 2">
    <name type="scientific">Methylocaldum szegediense</name>
    <dbReference type="NCBI Taxonomy" id="73780"/>
    <lineage>
        <taxon>Bacteria</taxon>
        <taxon>Pseudomonadati</taxon>
        <taxon>Pseudomonadota</taxon>
        <taxon>Gammaproteobacteria</taxon>
        <taxon>Methylococcales</taxon>
        <taxon>Methylococcaceae</taxon>
        <taxon>Methylocaldum</taxon>
    </lineage>
</organism>
<name>A0ABN8X660_9GAMM</name>
<sequence length="64" mass="7768">MIERFTYQQYHRPLIFETLRKFADQAGITFLKTDPLIDVDPLLQPRRNRFEKNNRVVPDANAWY</sequence>
<accession>A0ABN8X660</accession>
<dbReference type="Proteomes" id="UP001162030">
    <property type="component" value="Chromosome"/>
</dbReference>
<keyword evidence="2" id="KW-1185">Reference proteome</keyword>
<protein>
    <submittedName>
        <fullName evidence="1">Uncharacterized protein</fullName>
    </submittedName>
</protein>
<proteinExistence type="predicted"/>
<evidence type="ECO:0000313" key="2">
    <source>
        <dbReference type="Proteomes" id="UP001162030"/>
    </source>
</evidence>
<reference evidence="1 2" key="1">
    <citation type="submission" date="2023-03" db="EMBL/GenBank/DDBJ databases">
        <authorList>
            <person name="Pearce D."/>
        </authorList>
    </citation>
    <scope>NUCLEOTIDE SEQUENCE [LARGE SCALE GENOMIC DNA]</scope>
    <source>
        <strain evidence="1">Msz</strain>
    </source>
</reference>
<gene>
    <name evidence="1" type="ORF">MSZNOR_1632</name>
</gene>